<dbReference type="PANTHER" id="PTHR11106">
    <property type="entry name" value="GANGLIOSIDE INDUCED DIFFERENTIATION ASSOCIATED PROTEIN 2-RELATED"/>
    <property type="match status" value="1"/>
</dbReference>
<dbReference type="OrthoDB" id="6077599at2759"/>
<dbReference type="Gene3D" id="3.40.220.10">
    <property type="entry name" value="Leucine Aminopeptidase, subunit E, domain 1"/>
    <property type="match status" value="1"/>
</dbReference>
<proteinExistence type="predicted"/>
<dbReference type="Pfam" id="PF01661">
    <property type="entry name" value="Macro"/>
    <property type="match status" value="1"/>
</dbReference>
<dbReference type="EMBL" id="PEDP01003075">
    <property type="protein sequence ID" value="POS82345.1"/>
    <property type="molecule type" value="Genomic_DNA"/>
</dbReference>
<feature type="compositionally biased region" description="Basic and acidic residues" evidence="1">
    <location>
        <begin position="292"/>
        <end position="302"/>
    </location>
</feature>
<keyword evidence="4" id="KW-1185">Reference proteome</keyword>
<feature type="non-terminal residue" evidence="3">
    <location>
        <position position="335"/>
    </location>
</feature>
<evidence type="ECO:0000313" key="3">
    <source>
        <dbReference type="EMBL" id="POS82345.1"/>
    </source>
</evidence>
<accession>A0A2S4PK01</accession>
<dbReference type="InterPro" id="IPR043472">
    <property type="entry name" value="Macro_dom-like"/>
</dbReference>
<dbReference type="SMART" id="SM00506">
    <property type="entry name" value="A1pp"/>
    <property type="match status" value="1"/>
</dbReference>
<feature type="region of interest" description="Disordered" evidence="1">
    <location>
        <begin position="289"/>
        <end position="318"/>
    </location>
</feature>
<gene>
    <name evidence="3" type="ORF">EPUL_006796</name>
</gene>
<dbReference type="InterPro" id="IPR002589">
    <property type="entry name" value="Macro_dom"/>
</dbReference>
<comment type="caution">
    <text evidence="3">The sequence shown here is derived from an EMBL/GenBank/DDBJ whole genome shotgun (WGS) entry which is preliminary data.</text>
</comment>
<sequence length="335" mass="38067">YKKGKSNTNADALSRVEINNINDRSIDLDKSLRSKISFYYGDITDLRVDAIVNAAKHSLLGGGGVDGAIHRKSGPNLKYECRKFNGCKTGDAKITNGYNLPARFVIHTVGPQILRNEHPNLLRNCYKNSFKLMLENEIKSIAFPCIATGLYKFPNDKAAIIALEETKLFLKEHANQVEEIIFCLFKNADREIYENLLNEYFPLNNIELNALNSKDDEDKESIIASPGDIDQVIKDLEISEKELESPLDVDKFFEDLDKSYEQEKRKNPKKINIISDIQIKPPDNVIEISDETPVRETEVEVDREAEETSSVHSSSENPIFEIKITENTLNHYVNQ</sequence>
<dbReference type="Proteomes" id="UP000237438">
    <property type="component" value="Unassembled WGS sequence"/>
</dbReference>
<evidence type="ECO:0000313" key="4">
    <source>
        <dbReference type="Proteomes" id="UP000237438"/>
    </source>
</evidence>
<dbReference type="PANTHER" id="PTHR11106:SF27">
    <property type="entry name" value="MACRO DOMAIN-CONTAINING PROTEIN"/>
    <property type="match status" value="1"/>
</dbReference>
<protein>
    <recommendedName>
        <fullName evidence="2">Macro domain-containing protein</fullName>
    </recommendedName>
</protein>
<evidence type="ECO:0000256" key="1">
    <source>
        <dbReference type="SAM" id="MobiDB-lite"/>
    </source>
</evidence>
<dbReference type="CDD" id="cd02908">
    <property type="entry name" value="Macro_OAADPr_deacetylase"/>
    <property type="match status" value="1"/>
</dbReference>
<feature type="domain" description="Macro" evidence="2">
    <location>
        <begin position="23"/>
        <end position="201"/>
    </location>
</feature>
<dbReference type="PROSITE" id="PS51154">
    <property type="entry name" value="MACRO"/>
    <property type="match status" value="1"/>
</dbReference>
<dbReference type="SUPFAM" id="SSF52949">
    <property type="entry name" value="Macro domain-like"/>
    <property type="match status" value="1"/>
</dbReference>
<evidence type="ECO:0000259" key="2">
    <source>
        <dbReference type="PROSITE" id="PS51154"/>
    </source>
</evidence>
<organism evidence="3 4">
    <name type="scientific">Erysiphe pulchra</name>
    <dbReference type="NCBI Taxonomy" id="225359"/>
    <lineage>
        <taxon>Eukaryota</taxon>
        <taxon>Fungi</taxon>
        <taxon>Dikarya</taxon>
        <taxon>Ascomycota</taxon>
        <taxon>Pezizomycotina</taxon>
        <taxon>Leotiomycetes</taxon>
        <taxon>Erysiphales</taxon>
        <taxon>Erysiphaceae</taxon>
        <taxon>Erysiphe</taxon>
    </lineage>
</organism>
<dbReference type="AlphaFoldDB" id="A0A2S4PK01"/>
<reference evidence="3 4" key="1">
    <citation type="submission" date="2017-10" db="EMBL/GenBank/DDBJ databases">
        <title>Development of genomic resources for the powdery mildew, Erysiphe pulchra.</title>
        <authorList>
            <person name="Wadl P.A."/>
            <person name="Mack B.M."/>
            <person name="Moore G."/>
            <person name="Beltz S.B."/>
        </authorList>
    </citation>
    <scope>NUCLEOTIDE SEQUENCE [LARGE SCALE GENOMIC DNA]</scope>
    <source>
        <strain evidence="3">Cflorida</strain>
    </source>
</reference>
<dbReference type="STRING" id="225359.A0A2S4PK01"/>
<name>A0A2S4PK01_9PEZI</name>
<feature type="non-terminal residue" evidence="3">
    <location>
        <position position="1"/>
    </location>
</feature>